<feature type="domain" description="N-acetyltransferase" evidence="1">
    <location>
        <begin position="36"/>
        <end position="177"/>
    </location>
</feature>
<keyword evidence="3" id="KW-1185">Reference proteome</keyword>
<dbReference type="Pfam" id="PF00583">
    <property type="entry name" value="Acetyltransf_1"/>
    <property type="match status" value="1"/>
</dbReference>
<dbReference type="InterPro" id="IPR000182">
    <property type="entry name" value="GNAT_dom"/>
</dbReference>
<dbReference type="CDD" id="cd04301">
    <property type="entry name" value="NAT_SF"/>
    <property type="match status" value="1"/>
</dbReference>
<dbReference type="KEGG" id="pect:BN1012_Phect3048"/>
<accession>X5MNH1</accession>
<name>X5MNH1_9HYPH</name>
<evidence type="ECO:0000313" key="2">
    <source>
        <dbReference type="EMBL" id="CDO61260.1"/>
    </source>
</evidence>
<evidence type="ECO:0000313" key="3">
    <source>
        <dbReference type="Proteomes" id="UP000032160"/>
    </source>
</evidence>
<dbReference type="SUPFAM" id="SSF55729">
    <property type="entry name" value="Acyl-CoA N-acyltransferases (Nat)"/>
    <property type="match status" value="1"/>
</dbReference>
<dbReference type="InterPro" id="IPR016181">
    <property type="entry name" value="Acyl_CoA_acyltransferase"/>
</dbReference>
<reference evidence="2 3" key="1">
    <citation type="journal article" date="2014" name="Front. Genet.">
        <title>Genome and metabolic network of "Candidatus Phaeomarinobacter ectocarpi" Ec32, a new candidate genus of Alphaproteobacteria frequently associated with brown algae.</title>
        <authorList>
            <person name="Dittami S.M."/>
            <person name="Barbeyron T."/>
            <person name="Boyen C."/>
            <person name="Cambefort J."/>
            <person name="Collet G."/>
            <person name="Delage L."/>
            <person name="Gobet A."/>
            <person name="Groisillier A."/>
            <person name="Leblanc C."/>
            <person name="Michel G."/>
            <person name="Scornet D."/>
            <person name="Siegel A."/>
            <person name="Tapia J.E."/>
            <person name="Tonon T."/>
        </authorList>
    </citation>
    <scope>NUCLEOTIDE SEQUENCE [LARGE SCALE GENOMIC DNA]</scope>
    <source>
        <strain evidence="2 3">Ec32</strain>
    </source>
</reference>
<dbReference type="EMBL" id="HG966617">
    <property type="protein sequence ID" value="CDO61260.1"/>
    <property type="molecule type" value="Genomic_DNA"/>
</dbReference>
<dbReference type="Gene3D" id="3.40.630.30">
    <property type="match status" value="1"/>
</dbReference>
<dbReference type="PROSITE" id="PS51186">
    <property type="entry name" value="GNAT"/>
    <property type="match status" value="1"/>
</dbReference>
<keyword evidence="2" id="KW-0808">Transferase</keyword>
<dbReference type="STRING" id="1458461.BN1012_Phect3048"/>
<sequence length="177" mass="20105">MQAQAGMGTIHKTTVTFLSMDEDPDNRVPMPARRLALMRSVEPPAHYYRYLYDAVGRDHIWVDRKRKNDADLLSIIHDDLVEIYVLYVEGSPAGFAELNFRERGVCELAYMGLIPEFVGGGLGEYLLAQAIEIAWQHSITKLKVQTCTLDHPRALGLYQRMGFTPYAQTEAEVEELD</sequence>
<organism evidence="2 3">
    <name type="scientific">Candidatus Phaeomarinibacter ectocarpi</name>
    <dbReference type="NCBI Taxonomy" id="1458461"/>
    <lineage>
        <taxon>Bacteria</taxon>
        <taxon>Pseudomonadati</taxon>
        <taxon>Pseudomonadota</taxon>
        <taxon>Alphaproteobacteria</taxon>
        <taxon>Hyphomicrobiales</taxon>
        <taxon>Parvibaculaceae</taxon>
        <taxon>Candidatus Phaeomarinibacter</taxon>
    </lineage>
</organism>
<dbReference type="GO" id="GO:0016747">
    <property type="term" value="F:acyltransferase activity, transferring groups other than amino-acyl groups"/>
    <property type="evidence" value="ECO:0007669"/>
    <property type="project" value="InterPro"/>
</dbReference>
<proteinExistence type="predicted"/>
<dbReference type="Proteomes" id="UP000032160">
    <property type="component" value="Chromosome I"/>
</dbReference>
<evidence type="ECO:0000259" key="1">
    <source>
        <dbReference type="PROSITE" id="PS51186"/>
    </source>
</evidence>
<dbReference type="AlphaFoldDB" id="X5MNH1"/>
<gene>
    <name evidence="2" type="ORF">BN1012_Phect3048</name>
</gene>
<dbReference type="HOGENOM" id="CLU_098254_2_0_5"/>
<protein>
    <submittedName>
        <fullName evidence="2">Acetyltransferase, GNAT family</fullName>
    </submittedName>
</protein>